<comment type="caution">
    <text evidence="1">The sequence shown here is derived from an EMBL/GenBank/DDBJ whole genome shotgun (WGS) entry which is preliminary data.</text>
</comment>
<evidence type="ECO:0000313" key="1">
    <source>
        <dbReference type="EMBL" id="KAG5597364.1"/>
    </source>
</evidence>
<organism evidence="1 2">
    <name type="scientific">Solanum commersonii</name>
    <name type="common">Commerson's wild potato</name>
    <name type="synonym">Commerson's nightshade</name>
    <dbReference type="NCBI Taxonomy" id="4109"/>
    <lineage>
        <taxon>Eukaryota</taxon>
        <taxon>Viridiplantae</taxon>
        <taxon>Streptophyta</taxon>
        <taxon>Embryophyta</taxon>
        <taxon>Tracheophyta</taxon>
        <taxon>Spermatophyta</taxon>
        <taxon>Magnoliopsida</taxon>
        <taxon>eudicotyledons</taxon>
        <taxon>Gunneridae</taxon>
        <taxon>Pentapetalae</taxon>
        <taxon>asterids</taxon>
        <taxon>lamiids</taxon>
        <taxon>Solanales</taxon>
        <taxon>Solanaceae</taxon>
        <taxon>Solanoideae</taxon>
        <taxon>Solaneae</taxon>
        <taxon>Solanum</taxon>
    </lineage>
</organism>
<evidence type="ECO:0000313" key="2">
    <source>
        <dbReference type="Proteomes" id="UP000824120"/>
    </source>
</evidence>
<dbReference type="EMBL" id="JACXVP010000007">
    <property type="protein sequence ID" value="KAG5597364.1"/>
    <property type="molecule type" value="Genomic_DNA"/>
</dbReference>
<reference evidence="1 2" key="1">
    <citation type="submission" date="2020-09" db="EMBL/GenBank/DDBJ databases">
        <title>De no assembly of potato wild relative species, Solanum commersonii.</title>
        <authorList>
            <person name="Cho K."/>
        </authorList>
    </citation>
    <scope>NUCLEOTIDE SEQUENCE [LARGE SCALE GENOMIC DNA]</scope>
    <source>
        <strain evidence="1">LZ3.2</strain>
        <tissue evidence="1">Leaf</tissue>
    </source>
</reference>
<name>A0A9J5YDM2_SOLCO</name>
<gene>
    <name evidence="1" type="ORF">H5410_038596</name>
</gene>
<dbReference type="Proteomes" id="UP000824120">
    <property type="component" value="Chromosome 7"/>
</dbReference>
<proteinExistence type="predicted"/>
<sequence length="79" mass="9296">MLSLPRWTWNQIFKYELKEDEKIKEKFIPIGSASHFKINFKPTNHEKIQASQVRTAYNLETINLSTKFGLIVPNLDVFV</sequence>
<accession>A0A9J5YDM2</accession>
<protein>
    <submittedName>
        <fullName evidence="1">Uncharacterized protein</fullName>
    </submittedName>
</protein>
<keyword evidence="2" id="KW-1185">Reference proteome</keyword>
<dbReference type="AlphaFoldDB" id="A0A9J5YDM2"/>